<evidence type="ECO:0000259" key="5">
    <source>
        <dbReference type="PROSITE" id="PS51186"/>
    </source>
</evidence>
<dbReference type="InterPro" id="IPR000182">
    <property type="entry name" value="GNAT_dom"/>
</dbReference>
<accession>A0A554RUA3</accession>
<dbReference type="InterPro" id="IPR016181">
    <property type="entry name" value="Acyl_CoA_acyltransferase"/>
</dbReference>
<dbReference type="Gene3D" id="3.40.630.30">
    <property type="match status" value="1"/>
</dbReference>
<dbReference type="GO" id="GO:0010125">
    <property type="term" value="P:mycothiol biosynthetic process"/>
    <property type="evidence" value="ECO:0007669"/>
    <property type="project" value="UniProtKB-UniRule"/>
</dbReference>
<dbReference type="PIRSF" id="PIRSF021524">
    <property type="entry name" value="MSH_acetyltransferase"/>
    <property type="match status" value="1"/>
</dbReference>
<dbReference type="PANTHER" id="PTHR43072:SF51">
    <property type="entry name" value="ABC SUPERFAMILY TRANSPORT PROTEIN"/>
    <property type="match status" value="1"/>
</dbReference>
<protein>
    <recommendedName>
        <fullName evidence="4">Mycothiol acetyltransferase</fullName>
        <shortName evidence="4">MSH acetyltransferase</shortName>
        <ecNumber evidence="4">2.3.1.189</ecNumber>
    </recommendedName>
    <alternativeName>
        <fullName evidence="4">Mycothiol synthase</fullName>
    </alternativeName>
</protein>
<sequence>MSAQSIIDLAEAARAADGVAPFNEATTIAVENEGPWRVFHEEDHAAALASGDAPVELAVHPDHRRQGRGRALLDRLLAGGEEAFWSHGDLPAARALAASSGLREARTLLVLRLSMTTAPEVPEPEGVTLRSFDESDADAIVAINGRAFASHPEQGAMDRADFDRRRSQPWFDPAGLFVAERESHVVGFHWTKVEGGVGEVYVVGVDPDAHGGGLGTALTARGLRHLWDSGLRTVDLYVEGDNAPALAVYRRLGFAEHARDVLWTS</sequence>
<comment type="similarity">
    <text evidence="4">Belongs to the acetyltransferase family. MshD subfamily.</text>
</comment>
<dbReference type="AlphaFoldDB" id="A0A554RUA3"/>
<evidence type="ECO:0000256" key="2">
    <source>
        <dbReference type="ARBA" id="ARBA00022737"/>
    </source>
</evidence>
<dbReference type="RefSeq" id="WP_143914517.1">
    <property type="nucleotide sequence ID" value="NZ_VLNT01000018.1"/>
</dbReference>
<dbReference type="Pfam" id="PF00583">
    <property type="entry name" value="Acetyltransf_1"/>
    <property type="match status" value="1"/>
</dbReference>
<feature type="binding site" evidence="4">
    <location>
        <position position="153"/>
    </location>
    <ligand>
        <name>1D-myo-inositol 2-(L-cysteinylamino)-2-deoxy-alpha-D-glucopyranoside</name>
        <dbReference type="ChEBI" id="CHEBI:58887"/>
    </ligand>
</feature>
<keyword evidence="3 4" id="KW-0012">Acyltransferase</keyword>
<evidence type="ECO:0000313" key="6">
    <source>
        <dbReference type="EMBL" id="TSD57669.1"/>
    </source>
</evidence>
<dbReference type="OrthoDB" id="3208058at2"/>
<feature type="domain" description="N-acetyltransferase" evidence="5">
    <location>
        <begin position="127"/>
        <end position="265"/>
    </location>
</feature>
<keyword evidence="1 4" id="KW-0808">Transferase</keyword>
<feature type="binding site" evidence="4">
    <location>
        <position position="192"/>
    </location>
    <ligand>
        <name>1D-myo-inositol 2-(L-cysteinylamino)-2-deoxy-alpha-D-glucopyranoside</name>
        <dbReference type="ChEBI" id="CHEBI:58887"/>
    </ligand>
</feature>
<comment type="catalytic activity">
    <reaction evidence="4">
        <text>1D-myo-inositol 2-(L-cysteinylamino)-2-deoxy-alpha-D-glucopyranoside + acetyl-CoA = mycothiol + CoA + H(+)</text>
        <dbReference type="Rhea" id="RHEA:26172"/>
        <dbReference type="ChEBI" id="CHEBI:15378"/>
        <dbReference type="ChEBI" id="CHEBI:16768"/>
        <dbReference type="ChEBI" id="CHEBI:57287"/>
        <dbReference type="ChEBI" id="CHEBI:57288"/>
        <dbReference type="ChEBI" id="CHEBI:58887"/>
        <dbReference type="EC" id="2.3.1.189"/>
    </reaction>
</comment>
<comment type="caution">
    <text evidence="4">Lacks conserved residue(s) required for the propagation of feature annotation.</text>
</comment>
<proteinExistence type="inferred from homology"/>
<evidence type="ECO:0000256" key="4">
    <source>
        <dbReference type="HAMAP-Rule" id="MF_01698"/>
    </source>
</evidence>
<dbReference type="Proteomes" id="UP000316988">
    <property type="component" value="Unassembled WGS sequence"/>
</dbReference>
<feature type="binding site" evidence="4">
    <location>
        <position position="199"/>
    </location>
    <ligand>
        <name>1D-myo-inositol 2-(L-cysteinylamino)-2-deoxy-alpha-D-glucopyranoside</name>
        <dbReference type="ChEBI" id="CHEBI:58887"/>
    </ligand>
</feature>
<dbReference type="CDD" id="cd04301">
    <property type="entry name" value="NAT_SF"/>
    <property type="match status" value="1"/>
</dbReference>
<evidence type="ECO:0000256" key="3">
    <source>
        <dbReference type="ARBA" id="ARBA00023315"/>
    </source>
</evidence>
<dbReference type="PROSITE" id="PS51186">
    <property type="entry name" value="GNAT"/>
    <property type="match status" value="2"/>
</dbReference>
<feature type="domain" description="N-acetyltransferase" evidence="5">
    <location>
        <begin position="1"/>
        <end position="120"/>
    </location>
</feature>
<dbReference type="GO" id="GO:0035447">
    <property type="term" value="F:mycothiol synthase activity"/>
    <property type="evidence" value="ECO:0007669"/>
    <property type="project" value="UniProtKB-UniRule"/>
</dbReference>
<feature type="binding site" evidence="4">
    <location>
        <begin position="203"/>
        <end position="205"/>
    </location>
    <ligand>
        <name>acetyl-CoA</name>
        <dbReference type="ChEBI" id="CHEBI:57288"/>
        <label>2</label>
    </ligand>
</feature>
<dbReference type="SUPFAM" id="SSF55729">
    <property type="entry name" value="Acyl-CoA N-acyltransferases (Nat)"/>
    <property type="match status" value="1"/>
</dbReference>
<organism evidence="6 7">
    <name type="scientific">Aeromicrobium piscarium</name>
    <dbReference type="NCBI Taxonomy" id="2590901"/>
    <lineage>
        <taxon>Bacteria</taxon>
        <taxon>Bacillati</taxon>
        <taxon>Actinomycetota</taxon>
        <taxon>Actinomycetes</taxon>
        <taxon>Propionibacteriales</taxon>
        <taxon>Nocardioidaceae</taxon>
        <taxon>Aeromicrobium</taxon>
    </lineage>
</organism>
<keyword evidence="2 4" id="KW-0677">Repeat</keyword>
<dbReference type="EMBL" id="VLNT01000018">
    <property type="protein sequence ID" value="TSD57669.1"/>
    <property type="molecule type" value="Genomic_DNA"/>
</dbReference>
<comment type="subunit">
    <text evidence="4">Monomer.</text>
</comment>
<gene>
    <name evidence="4 6" type="primary">mshD</name>
    <name evidence="6" type="ORF">FNM00_15835</name>
</gene>
<feature type="binding site" evidence="4">
    <location>
        <begin position="210"/>
        <end position="216"/>
    </location>
    <ligand>
        <name>acetyl-CoA</name>
        <dbReference type="ChEBI" id="CHEBI:57288"/>
        <label>2</label>
    </ligand>
</feature>
<comment type="caution">
    <text evidence="6">The sequence shown here is derived from an EMBL/GenBank/DDBJ whole genome shotgun (WGS) entry which is preliminary data.</text>
</comment>
<evidence type="ECO:0000313" key="7">
    <source>
        <dbReference type="Proteomes" id="UP000316988"/>
    </source>
</evidence>
<feature type="binding site" evidence="4">
    <location>
        <begin position="57"/>
        <end position="59"/>
    </location>
    <ligand>
        <name>acetyl-CoA</name>
        <dbReference type="ChEBI" id="CHEBI:57288"/>
        <label>1</label>
    </ligand>
</feature>
<comment type="function">
    <text evidence="4">Catalyzes the transfer of acetyl from acetyl-CoA to desacetylmycothiol (Cys-GlcN-Ins) to form mycothiol.</text>
</comment>
<reference evidence="6 7" key="1">
    <citation type="submission" date="2019-07" db="EMBL/GenBank/DDBJ databases">
        <authorList>
            <person name="Zhao L.H."/>
        </authorList>
    </citation>
    <scope>NUCLEOTIDE SEQUENCE [LARGE SCALE GENOMIC DNA]</scope>
    <source>
        <strain evidence="6 7">Co35</strain>
    </source>
</reference>
<keyword evidence="7" id="KW-1185">Reference proteome</keyword>
<evidence type="ECO:0000256" key="1">
    <source>
        <dbReference type="ARBA" id="ARBA00022679"/>
    </source>
</evidence>
<dbReference type="HAMAP" id="MF_01698">
    <property type="entry name" value="MshD"/>
    <property type="match status" value="1"/>
</dbReference>
<dbReference type="EC" id="2.3.1.189" evidence="4"/>
<dbReference type="PANTHER" id="PTHR43072">
    <property type="entry name" value="N-ACETYLTRANSFERASE"/>
    <property type="match status" value="1"/>
</dbReference>
<dbReference type="InterPro" id="IPR017813">
    <property type="entry name" value="Mycothiol_AcTrfase"/>
</dbReference>
<feature type="binding site" evidence="4">
    <location>
        <position position="237"/>
    </location>
    <ligand>
        <name>1D-myo-inositol 2-(L-cysteinylamino)-2-deoxy-alpha-D-glucopyranoside</name>
        <dbReference type="ChEBI" id="CHEBI:58887"/>
    </ligand>
</feature>
<feature type="binding site" evidence="4">
    <location>
        <position position="24"/>
    </location>
    <ligand>
        <name>1D-myo-inositol 2-(L-cysteinylamino)-2-deoxy-alpha-D-glucopyranoside</name>
        <dbReference type="ChEBI" id="CHEBI:58887"/>
    </ligand>
</feature>
<dbReference type="NCBIfam" id="TIGR03448">
    <property type="entry name" value="mycothiol_MshD"/>
    <property type="match status" value="1"/>
</dbReference>
<name>A0A554RUA3_9ACTN</name>